<name>A0AAD6PAR5_9ROSI</name>
<reference evidence="1 2" key="1">
    <citation type="journal article" date="2023" name="Int. J. Mol. Sci.">
        <title>De Novo Assembly and Annotation of 11 Diverse Shrub Willow (Salix) Genomes Reveals Novel Gene Organization in Sex-Linked Regions.</title>
        <authorList>
            <person name="Hyden B."/>
            <person name="Feng K."/>
            <person name="Yates T.B."/>
            <person name="Jawdy S."/>
            <person name="Cereghino C."/>
            <person name="Smart L.B."/>
            <person name="Muchero W."/>
        </authorList>
    </citation>
    <scope>NUCLEOTIDE SEQUENCE [LARGE SCALE GENOMIC DNA]</scope>
    <source>
        <tissue evidence="1">Shoot tip</tissue>
    </source>
</reference>
<dbReference type="AlphaFoldDB" id="A0AAD6PAR5"/>
<gene>
    <name evidence="1" type="ORF">OIU84_024478</name>
</gene>
<proteinExistence type="predicted"/>
<protein>
    <submittedName>
        <fullName evidence="1">Uncharacterized protein</fullName>
    </submittedName>
</protein>
<keyword evidence="2" id="KW-1185">Reference proteome</keyword>
<sequence length="121" mass="13882">MMPYWMVDIARENKVSLIHFTVFCAAANVFLEHPERIVGDGQKRLGMASKPEWVDFPSSVAYRNDEFVGAFEGIYGENASGITDVERVSRIHTNYRKFAVWSCPYSLTFHHRPTFECKASN</sequence>
<evidence type="ECO:0000313" key="1">
    <source>
        <dbReference type="EMBL" id="KAJ6423522.1"/>
    </source>
</evidence>
<comment type="caution">
    <text evidence="1">The sequence shown here is derived from an EMBL/GenBank/DDBJ whole genome shotgun (WGS) entry which is preliminary data.</text>
</comment>
<evidence type="ECO:0000313" key="2">
    <source>
        <dbReference type="Proteomes" id="UP001162972"/>
    </source>
</evidence>
<organism evidence="1 2">
    <name type="scientific">Salix udensis</name>
    <dbReference type="NCBI Taxonomy" id="889485"/>
    <lineage>
        <taxon>Eukaryota</taxon>
        <taxon>Viridiplantae</taxon>
        <taxon>Streptophyta</taxon>
        <taxon>Embryophyta</taxon>
        <taxon>Tracheophyta</taxon>
        <taxon>Spermatophyta</taxon>
        <taxon>Magnoliopsida</taxon>
        <taxon>eudicotyledons</taxon>
        <taxon>Gunneridae</taxon>
        <taxon>Pentapetalae</taxon>
        <taxon>rosids</taxon>
        <taxon>fabids</taxon>
        <taxon>Malpighiales</taxon>
        <taxon>Salicaceae</taxon>
        <taxon>Saliceae</taxon>
        <taxon>Salix</taxon>
    </lineage>
</organism>
<dbReference type="Proteomes" id="UP001162972">
    <property type="component" value="Chromosome 16"/>
</dbReference>
<accession>A0AAD6PAR5</accession>
<dbReference type="EMBL" id="JAPFFJ010000006">
    <property type="protein sequence ID" value="KAJ6423522.1"/>
    <property type="molecule type" value="Genomic_DNA"/>
</dbReference>